<dbReference type="Proteomes" id="UP000050489">
    <property type="component" value="Unassembled WGS sequence"/>
</dbReference>
<accession>A0A2F0PGN2</accession>
<dbReference type="Gene3D" id="3.90.550.10">
    <property type="entry name" value="Spore Coat Polysaccharide Biosynthesis Protein SpsA, Chain A"/>
    <property type="match status" value="1"/>
</dbReference>
<name>A0A2F0PGN2_SERMA</name>
<dbReference type="InterPro" id="IPR029044">
    <property type="entry name" value="Nucleotide-diphossugar_trans"/>
</dbReference>
<comment type="caution">
    <text evidence="1">The sequence shown here is derived from an EMBL/GenBank/DDBJ whole genome shotgun (WGS) entry which is preliminary data.</text>
</comment>
<proteinExistence type="predicted"/>
<dbReference type="PANTHER" id="PTHR43179:SF7">
    <property type="entry name" value="RHAMNOSYLTRANSFERASE WBBL"/>
    <property type="match status" value="1"/>
</dbReference>
<evidence type="ECO:0000313" key="2">
    <source>
        <dbReference type="Proteomes" id="UP000050489"/>
    </source>
</evidence>
<dbReference type="AlphaFoldDB" id="A0A2F0PGN2"/>
<reference evidence="2" key="1">
    <citation type="submission" date="2016-04" db="EMBL/GenBank/DDBJ databases">
        <authorList>
            <person name="Osei Sekyere J."/>
            <person name="Sivertsen A."/>
            <person name="Pedersen A.T."/>
            <person name="Sundsfjord A."/>
        </authorList>
    </citation>
    <scope>NUCLEOTIDE SEQUENCE [LARGE SCALE GENOMIC DNA]</scope>
    <source>
        <strain evidence="2">945174350</strain>
    </source>
</reference>
<sequence>MPESLVKPYRCFISVISHGHGNMIIADGCLKLLASKNYIVVLKDNKPQRELQEYCQDSGIHYLVDQPMGFGANNNYIFTWCQQELGMRDEDRFLVLNPDVFIEPTVLAALLSHAEHNSYPIVAINLFNDKNFTFYDKGIRHFPTISSFVVSFLVQKNKSIYDKSKITQDTEVEWAAGSFLLFSAQCYRELGGFDTRYYMYCEDLDICWRARRELGINVVYLPQFKALHLAQMRSRSLFSKHFIWHVTSALRFCLKQALNR</sequence>
<organism evidence="1 2">
    <name type="scientific">Serratia marcescens</name>
    <dbReference type="NCBI Taxonomy" id="615"/>
    <lineage>
        <taxon>Bacteria</taxon>
        <taxon>Pseudomonadati</taxon>
        <taxon>Pseudomonadota</taxon>
        <taxon>Gammaproteobacteria</taxon>
        <taxon>Enterobacterales</taxon>
        <taxon>Yersiniaceae</taxon>
        <taxon>Serratia</taxon>
    </lineage>
</organism>
<dbReference type="PANTHER" id="PTHR43179">
    <property type="entry name" value="RHAMNOSYLTRANSFERASE WBBL"/>
    <property type="match status" value="1"/>
</dbReference>
<gene>
    <name evidence="1" type="ORF">AN695_0219310</name>
</gene>
<dbReference type="SUPFAM" id="SSF53448">
    <property type="entry name" value="Nucleotide-diphospho-sugar transferases"/>
    <property type="match status" value="1"/>
</dbReference>
<evidence type="ECO:0008006" key="3">
    <source>
        <dbReference type="Google" id="ProtNLM"/>
    </source>
</evidence>
<evidence type="ECO:0000313" key="1">
    <source>
        <dbReference type="EMBL" id="OCO83256.1"/>
    </source>
</evidence>
<protein>
    <recommendedName>
        <fullName evidence="3">Glycosyltransferase family 2 protein</fullName>
    </recommendedName>
</protein>
<dbReference type="EMBL" id="LJEX02000105">
    <property type="protein sequence ID" value="OCO83256.1"/>
    <property type="molecule type" value="Genomic_DNA"/>
</dbReference>